<dbReference type="GO" id="GO:0006896">
    <property type="term" value="P:Golgi to vacuole transport"/>
    <property type="evidence" value="ECO:0007669"/>
    <property type="project" value="TreeGrafter"/>
</dbReference>
<evidence type="ECO:0000256" key="6">
    <source>
        <dbReference type="ARBA" id="ARBA00023180"/>
    </source>
</evidence>
<comment type="subcellular location">
    <subcellularLocation>
        <location evidence="1">Membrane</location>
    </subcellularLocation>
</comment>
<feature type="transmembrane region" description="Helical" evidence="8">
    <location>
        <begin position="796"/>
        <end position="816"/>
    </location>
</feature>
<dbReference type="EMBL" id="DS547113">
    <property type="protein sequence ID" value="EDR05376.1"/>
    <property type="molecule type" value="Genomic_DNA"/>
</dbReference>
<keyword evidence="5 8" id="KW-0472">Membrane</keyword>
<dbReference type="GO" id="GO:0006623">
    <property type="term" value="P:protein targeting to vacuole"/>
    <property type="evidence" value="ECO:0007669"/>
    <property type="project" value="TreeGrafter"/>
</dbReference>
<dbReference type="GO" id="GO:0016020">
    <property type="term" value="C:membrane"/>
    <property type="evidence" value="ECO:0007669"/>
    <property type="project" value="UniProtKB-SubCell"/>
</dbReference>
<dbReference type="OrthoDB" id="443634at2759"/>
<name>B0DJB7_LACBS</name>
<dbReference type="GeneID" id="6079649"/>
<evidence type="ECO:0000313" key="10">
    <source>
        <dbReference type="EMBL" id="EDR05376.1"/>
    </source>
</evidence>
<keyword evidence="11" id="KW-1185">Reference proteome</keyword>
<keyword evidence="2 8" id="KW-0812">Transmembrane</keyword>
<evidence type="ECO:0000256" key="2">
    <source>
        <dbReference type="ARBA" id="ARBA00022692"/>
    </source>
</evidence>
<evidence type="ECO:0000256" key="8">
    <source>
        <dbReference type="SAM" id="Phobius"/>
    </source>
</evidence>
<feature type="region of interest" description="Disordered" evidence="7">
    <location>
        <begin position="332"/>
        <end position="371"/>
    </location>
</feature>
<dbReference type="GO" id="GO:0006895">
    <property type="term" value="P:Golgi to endosome transport"/>
    <property type="evidence" value="ECO:0007669"/>
    <property type="project" value="TreeGrafter"/>
</dbReference>
<dbReference type="RefSeq" id="XP_001883934.1">
    <property type="nucleotide sequence ID" value="XM_001883899.1"/>
</dbReference>
<dbReference type="InterPro" id="IPR050310">
    <property type="entry name" value="VPS10-sortilin"/>
</dbReference>
<protein>
    <submittedName>
        <fullName evidence="10">Predicted protein</fullName>
    </submittedName>
</protein>
<feature type="compositionally biased region" description="Polar residues" evidence="7">
    <location>
        <begin position="29"/>
        <end position="40"/>
    </location>
</feature>
<reference evidence="10 11" key="1">
    <citation type="journal article" date="2008" name="Nature">
        <title>The genome of Laccaria bicolor provides insights into mycorrhizal symbiosis.</title>
        <authorList>
            <person name="Martin F."/>
            <person name="Aerts A."/>
            <person name="Ahren D."/>
            <person name="Brun A."/>
            <person name="Danchin E.G.J."/>
            <person name="Duchaussoy F."/>
            <person name="Gibon J."/>
            <person name="Kohler A."/>
            <person name="Lindquist E."/>
            <person name="Pereda V."/>
            <person name="Salamov A."/>
            <person name="Shapiro H.J."/>
            <person name="Wuyts J."/>
            <person name="Blaudez D."/>
            <person name="Buee M."/>
            <person name="Brokstein P."/>
            <person name="Canbaeck B."/>
            <person name="Cohen D."/>
            <person name="Courty P.E."/>
            <person name="Coutinho P.M."/>
            <person name="Delaruelle C."/>
            <person name="Detter J.C."/>
            <person name="Deveau A."/>
            <person name="DiFazio S."/>
            <person name="Duplessis S."/>
            <person name="Fraissinet-Tachet L."/>
            <person name="Lucic E."/>
            <person name="Frey-Klett P."/>
            <person name="Fourrey C."/>
            <person name="Feussner I."/>
            <person name="Gay G."/>
            <person name="Grimwood J."/>
            <person name="Hoegger P.J."/>
            <person name="Jain P."/>
            <person name="Kilaru S."/>
            <person name="Labbe J."/>
            <person name="Lin Y.C."/>
            <person name="Legue V."/>
            <person name="Le Tacon F."/>
            <person name="Marmeisse R."/>
            <person name="Melayah D."/>
            <person name="Montanini B."/>
            <person name="Muratet M."/>
            <person name="Nehls U."/>
            <person name="Niculita-Hirzel H."/>
            <person name="Oudot-Le Secq M.P."/>
            <person name="Peter M."/>
            <person name="Quesneville H."/>
            <person name="Rajashekar B."/>
            <person name="Reich M."/>
            <person name="Rouhier N."/>
            <person name="Schmutz J."/>
            <person name="Yin T."/>
            <person name="Chalot M."/>
            <person name="Henrissat B."/>
            <person name="Kuees U."/>
            <person name="Lucas S."/>
            <person name="Van de Peer Y."/>
            <person name="Podila G.K."/>
            <person name="Polle A."/>
            <person name="Pukkila P.J."/>
            <person name="Richardson P.M."/>
            <person name="Rouze P."/>
            <person name="Sanders I.R."/>
            <person name="Stajich J.E."/>
            <person name="Tunlid A."/>
            <person name="Tuskan G."/>
            <person name="Grigoriev I.V."/>
        </authorList>
    </citation>
    <scope>NUCLEOTIDE SEQUENCE [LARGE SCALE GENOMIC DNA]</scope>
    <source>
        <strain evidence="11">S238N-H82 / ATCC MYA-4686</strain>
    </source>
</reference>
<dbReference type="GO" id="GO:0005829">
    <property type="term" value="C:cytosol"/>
    <property type="evidence" value="ECO:0007669"/>
    <property type="project" value="GOC"/>
</dbReference>
<feature type="compositionally biased region" description="Low complexity" evidence="7">
    <location>
        <begin position="41"/>
        <end position="50"/>
    </location>
</feature>
<dbReference type="GO" id="GO:0005794">
    <property type="term" value="C:Golgi apparatus"/>
    <property type="evidence" value="ECO:0007669"/>
    <property type="project" value="TreeGrafter"/>
</dbReference>
<dbReference type="FunFam" id="3.30.60.270:FF:000005">
    <property type="entry name" value="Sortilin"/>
    <property type="match status" value="1"/>
</dbReference>
<gene>
    <name evidence="10" type="ORF">LACBIDRAFT_329820</name>
</gene>
<evidence type="ECO:0000256" key="5">
    <source>
        <dbReference type="ARBA" id="ARBA00023136"/>
    </source>
</evidence>
<accession>B0DJB7</accession>
<dbReference type="InParanoid" id="B0DJB7"/>
<evidence type="ECO:0000256" key="4">
    <source>
        <dbReference type="ARBA" id="ARBA00022989"/>
    </source>
</evidence>
<feature type="region of interest" description="Disordered" evidence="7">
    <location>
        <begin position="1"/>
        <end position="59"/>
    </location>
</feature>
<keyword evidence="6" id="KW-0325">Glycoprotein</keyword>
<dbReference type="InterPro" id="IPR031777">
    <property type="entry name" value="Sortilin_C"/>
</dbReference>
<dbReference type="InterPro" id="IPR031778">
    <property type="entry name" value="Sortilin_N"/>
</dbReference>
<feature type="compositionally biased region" description="Low complexity" evidence="7">
    <location>
        <begin position="86"/>
        <end position="99"/>
    </location>
</feature>
<evidence type="ECO:0000256" key="7">
    <source>
        <dbReference type="SAM" id="MobiDB-lite"/>
    </source>
</evidence>
<evidence type="ECO:0000256" key="3">
    <source>
        <dbReference type="ARBA" id="ARBA00022737"/>
    </source>
</evidence>
<keyword evidence="3" id="KW-0677">Repeat</keyword>
<dbReference type="Pfam" id="PF15902">
    <property type="entry name" value="Sortilin-Vps10"/>
    <property type="match status" value="2"/>
</dbReference>
<feature type="region of interest" description="Disordered" evidence="7">
    <location>
        <begin position="76"/>
        <end position="109"/>
    </location>
</feature>
<dbReference type="Pfam" id="PF15901">
    <property type="entry name" value="Sortilin_C"/>
    <property type="match status" value="2"/>
</dbReference>
<proteinExistence type="predicted"/>
<dbReference type="HOGENOM" id="CLU_312607_0_0_1"/>
<dbReference type="FunCoup" id="B0DJB7">
    <property type="interactions" value="113"/>
</dbReference>
<evidence type="ECO:0000313" key="11">
    <source>
        <dbReference type="Proteomes" id="UP000001194"/>
    </source>
</evidence>
<evidence type="ECO:0000256" key="1">
    <source>
        <dbReference type="ARBA" id="ARBA00004370"/>
    </source>
</evidence>
<dbReference type="STRING" id="486041.B0DJB7"/>
<keyword evidence="4 8" id="KW-1133">Transmembrane helix</keyword>
<dbReference type="Proteomes" id="UP000001194">
    <property type="component" value="Unassembled WGS sequence"/>
</dbReference>
<dbReference type="Gene3D" id="2.10.70.80">
    <property type="match status" value="1"/>
</dbReference>
<feature type="domain" description="VPS10" evidence="9">
    <location>
        <begin position="268"/>
        <end position="791"/>
    </location>
</feature>
<dbReference type="PANTHER" id="PTHR12106:SF27">
    <property type="entry name" value="SORTILIN-RELATED RECEPTOR"/>
    <property type="match status" value="1"/>
</dbReference>
<dbReference type="AlphaFoldDB" id="B0DJB7"/>
<dbReference type="PANTHER" id="PTHR12106">
    <property type="entry name" value="SORTILIN RELATED"/>
    <property type="match status" value="1"/>
</dbReference>
<dbReference type="Gene3D" id="3.30.60.270">
    <property type="match status" value="2"/>
</dbReference>
<dbReference type="SUPFAM" id="SSF110296">
    <property type="entry name" value="Oligoxyloglucan reducing end-specific cellobiohydrolase"/>
    <property type="match status" value="1"/>
</dbReference>
<sequence length="857" mass="95691">MADQMSPTAKKSKKKSRGIRKFIPDLKSPNESAHQSNSTRVSVSSASSAHHGTDAGNAEQRASICTVLDSYLADLADSAHPPGHTAAPSQSARPSSSSPDLQESADQSRRTLNLIPSEGAHDPPRLDLTKVPAAGASRAERPDKGDRRGNASVWREISRNGMHAECLMGHKQWYKRRKPDADCYVGEKYMDPMEHEDNCQCTEEDYECDYNFVRNGKDCVPVGPEPIPAGVCTGIPDQTYKGSSGWRKIPGNTCVDGVKKDEKVDTKSQPAPGEITHQIHDFKHQIVQHAYFKNPKVKTILVRPIDHTMWQSSNEGYSWMQIHLNTASLHSTTTNTRTIAPTSSPTPTPSTQPTTDEPKAPTPPNTFGAQYSRDNGRKWSLIDSYVWNRAWAKDAELNTHPNEIICESYRDKKGNQRLFQNENPMELVTGSNYYANKRKVFDHVVGFAKFSVVAERAPGNPFFQAYTVLESSTRSLFLHMTMSEAPAPFWGDILKSNSNGTYFGLALENDNQDEQGYVDLEKMIGLDGIALANVVSNPADATLSGHKQVQSRVTHNDGSTWRPLTPPLVDSQGNKYSCEGTCALHIHGYTEQMDPRATYSSPSIVGVLMAVGNVGETLAPYSESDTFLSRDAGFTWQEVHKDAHSWEFGDSRSILVLANDEESTGYFEMWSPSENRPQQCLFGRQTLGYHRRIRNTDCIVGEQEKAASRVVFNWACSKVDFKCEFNHVKNANDESELVPGTTPLPDSDAVCRNGEEFWYERTAFRLIPYSSCTDGERPDRGRKHRCPGFKFHSARFWLFVLLLPFGFTALNAFYYYHRSGLARRYVYPASPSLLTYAILFVPSTSLETEEDPRTVAT</sequence>
<dbReference type="SMART" id="SM00602">
    <property type="entry name" value="VPS10"/>
    <property type="match status" value="1"/>
</dbReference>
<evidence type="ECO:0000259" key="9">
    <source>
        <dbReference type="SMART" id="SM00602"/>
    </source>
</evidence>
<feature type="compositionally biased region" description="Basic residues" evidence="7">
    <location>
        <begin position="10"/>
        <end position="20"/>
    </location>
</feature>
<dbReference type="KEGG" id="lbc:LACBIDRAFT_329820"/>
<organism evidence="11">
    <name type="scientific">Laccaria bicolor (strain S238N-H82 / ATCC MYA-4686)</name>
    <name type="common">Bicoloured deceiver</name>
    <name type="synonym">Laccaria laccata var. bicolor</name>
    <dbReference type="NCBI Taxonomy" id="486041"/>
    <lineage>
        <taxon>Eukaryota</taxon>
        <taxon>Fungi</taxon>
        <taxon>Dikarya</taxon>
        <taxon>Basidiomycota</taxon>
        <taxon>Agaricomycotina</taxon>
        <taxon>Agaricomycetes</taxon>
        <taxon>Agaricomycetidae</taxon>
        <taxon>Agaricales</taxon>
        <taxon>Agaricineae</taxon>
        <taxon>Hydnangiaceae</taxon>
        <taxon>Laccaria</taxon>
    </lineage>
</organism>
<dbReference type="InterPro" id="IPR006581">
    <property type="entry name" value="VPS10"/>
</dbReference>